<reference evidence="2" key="1">
    <citation type="submission" date="2023-01" db="EMBL/GenBank/DDBJ databases">
        <title>Genome assembly of the deep-sea coral Lophelia pertusa.</title>
        <authorList>
            <person name="Herrera S."/>
            <person name="Cordes E."/>
        </authorList>
    </citation>
    <scope>NUCLEOTIDE SEQUENCE</scope>
    <source>
        <strain evidence="2">USNM1676648</strain>
        <tissue evidence="2">Polyp</tissue>
    </source>
</reference>
<evidence type="ECO:0000313" key="3">
    <source>
        <dbReference type="Proteomes" id="UP001163046"/>
    </source>
</evidence>
<evidence type="ECO:0000313" key="2">
    <source>
        <dbReference type="EMBL" id="KAJ7379554.1"/>
    </source>
</evidence>
<evidence type="ECO:0000256" key="1">
    <source>
        <dbReference type="SAM" id="MobiDB-lite"/>
    </source>
</evidence>
<sequence>MASPFDGCRHIASGLLGVDETLEQELDAVQAAYFSHVSNKENYSSDTESASSDDDENDNLFENSIAPRLINESTIAENSSEDSTVVTDDQLPVTSYTTTTSSRPSGKGSFIMPL</sequence>
<protein>
    <submittedName>
        <fullName evidence="2">Uncharacterized protein</fullName>
    </submittedName>
</protein>
<keyword evidence="3" id="KW-1185">Reference proteome</keyword>
<organism evidence="2 3">
    <name type="scientific">Desmophyllum pertusum</name>
    <dbReference type="NCBI Taxonomy" id="174260"/>
    <lineage>
        <taxon>Eukaryota</taxon>
        <taxon>Metazoa</taxon>
        <taxon>Cnidaria</taxon>
        <taxon>Anthozoa</taxon>
        <taxon>Hexacorallia</taxon>
        <taxon>Scleractinia</taxon>
        <taxon>Caryophylliina</taxon>
        <taxon>Caryophylliidae</taxon>
        <taxon>Desmophyllum</taxon>
    </lineage>
</organism>
<dbReference type="Proteomes" id="UP001163046">
    <property type="component" value="Unassembled WGS sequence"/>
</dbReference>
<proteinExistence type="predicted"/>
<feature type="compositionally biased region" description="Low complexity" evidence="1">
    <location>
        <begin position="41"/>
        <end position="50"/>
    </location>
</feature>
<dbReference type="AlphaFoldDB" id="A0A9W9ZGG5"/>
<comment type="caution">
    <text evidence="2">The sequence shown here is derived from an EMBL/GenBank/DDBJ whole genome shotgun (WGS) entry which is preliminary data.</text>
</comment>
<feature type="region of interest" description="Disordered" evidence="1">
    <location>
        <begin position="37"/>
        <end position="114"/>
    </location>
</feature>
<feature type="compositionally biased region" description="Polar residues" evidence="1">
    <location>
        <begin position="71"/>
        <end position="87"/>
    </location>
</feature>
<name>A0A9W9ZGG5_9CNID</name>
<accession>A0A9W9ZGG5</accession>
<gene>
    <name evidence="2" type="ORF">OS493_015350</name>
</gene>
<dbReference type="EMBL" id="MU826357">
    <property type="protein sequence ID" value="KAJ7379554.1"/>
    <property type="molecule type" value="Genomic_DNA"/>
</dbReference>